<dbReference type="AlphaFoldDB" id="A0A4Y2C4C1"/>
<dbReference type="Proteomes" id="UP000499080">
    <property type="component" value="Unassembled WGS sequence"/>
</dbReference>
<evidence type="ECO:0000313" key="2">
    <source>
        <dbReference type="Proteomes" id="UP000499080"/>
    </source>
</evidence>
<gene>
    <name evidence="1" type="ORF">AVEN_140666_1</name>
</gene>
<evidence type="ECO:0000313" key="1">
    <source>
        <dbReference type="EMBL" id="GBL99198.1"/>
    </source>
</evidence>
<accession>A0A4Y2C4C1</accession>
<dbReference type="OrthoDB" id="1728974at2759"/>
<comment type="caution">
    <text evidence="1">The sequence shown here is derived from an EMBL/GenBank/DDBJ whole genome shotgun (WGS) entry which is preliminary data.</text>
</comment>
<organism evidence="1 2">
    <name type="scientific">Araneus ventricosus</name>
    <name type="common">Orbweaver spider</name>
    <name type="synonym">Epeira ventricosa</name>
    <dbReference type="NCBI Taxonomy" id="182803"/>
    <lineage>
        <taxon>Eukaryota</taxon>
        <taxon>Metazoa</taxon>
        <taxon>Ecdysozoa</taxon>
        <taxon>Arthropoda</taxon>
        <taxon>Chelicerata</taxon>
        <taxon>Arachnida</taxon>
        <taxon>Araneae</taxon>
        <taxon>Araneomorphae</taxon>
        <taxon>Entelegynae</taxon>
        <taxon>Araneoidea</taxon>
        <taxon>Araneidae</taxon>
        <taxon>Araneus</taxon>
    </lineage>
</organism>
<dbReference type="EMBL" id="BGPR01000146">
    <property type="protein sequence ID" value="GBL99198.1"/>
    <property type="molecule type" value="Genomic_DNA"/>
</dbReference>
<protein>
    <submittedName>
        <fullName evidence="1">Uncharacterized protein</fullName>
    </submittedName>
</protein>
<proteinExistence type="predicted"/>
<reference evidence="1 2" key="1">
    <citation type="journal article" date="2019" name="Sci. Rep.">
        <title>Orb-weaving spider Araneus ventricosus genome elucidates the spidroin gene catalogue.</title>
        <authorList>
            <person name="Kono N."/>
            <person name="Nakamura H."/>
            <person name="Ohtoshi R."/>
            <person name="Moran D.A.P."/>
            <person name="Shinohara A."/>
            <person name="Yoshida Y."/>
            <person name="Fujiwara M."/>
            <person name="Mori M."/>
            <person name="Tomita M."/>
            <person name="Arakawa K."/>
        </authorList>
    </citation>
    <scope>NUCLEOTIDE SEQUENCE [LARGE SCALE GENOMIC DNA]</scope>
</reference>
<sequence length="107" mass="12161">MVTSEHGGHATVINLRIDNEYHEVEIDNRWVVSDSPILSKMFQAHIMSNVEHMSNSATLSSKSNILYILYPTIVRLRVQFENGQHVYFTSDDAYETPTQSTVTTLTS</sequence>
<keyword evidence="2" id="KW-1185">Reference proteome</keyword>
<name>A0A4Y2C4C1_ARAVE</name>